<name>A0AAD0E6N3_9ACTN</name>
<protein>
    <submittedName>
        <fullName evidence="2">Uncharacterized protein</fullName>
    </submittedName>
</protein>
<keyword evidence="1" id="KW-0812">Transmembrane</keyword>
<evidence type="ECO:0000313" key="2">
    <source>
        <dbReference type="EMBL" id="ASY22181.1"/>
    </source>
</evidence>
<gene>
    <name evidence="2" type="ORF">A1sIIB76_00940</name>
</gene>
<dbReference type="AlphaFoldDB" id="A0AAD0E6N3"/>
<keyword evidence="1" id="KW-1133">Transmembrane helix</keyword>
<dbReference type="EMBL" id="CP016778">
    <property type="protein sequence ID" value="ASY22181.1"/>
    <property type="molecule type" value="Genomic_DNA"/>
</dbReference>
<dbReference type="RefSeq" id="WP_095684362.1">
    <property type="nucleotide sequence ID" value="NZ_CP016775.1"/>
</dbReference>
<accession>A0AAD0E6N3</accession>
<evidence type="ECO:0000313" key="3">
    <source>
        <dbReference type="Proteomes" id="UP000217194"/>
    </source>
</evidence>
<proteinExistence type="predicted"/>
<reference evidence="2 3" key="1">
    <citation type="submission" date="2016-07" db="EMBL/GenBank/DDBJ databases">
        <title>High microdiversification within the ubiquitous acI lineage of Actinobacteria.</title>
        <authorList>
            <person name="Neuenschwander S.M."/>
            <person name="Salcher M."/>
            <person name="Ghai R."/>
            <person name="Pernthaler J."/>
        </authorList>
    </citation>
    <scope>NUCLEOTIDE SEQUENCE [LARGE SCALE GENOMIC DNA]</scope>
    <source>
        <strain evidence="2">MMS-IIB-76</strain>
    </source>
</reference>
<keyword evidence="1" id="KW-0472">Membrane</keyword>
<sequence length="121" mass="13305">MKISRFTTLILSEKGNIESALVLIPLLTLFLVASQITITIHGRNMTKISAQDGASTRAISGNFDETDTFLHIDSPDPHQNLDLLISHKKGFLPHIMPGLEKIMGSKKEIDVTGVAIVENQR</sequence>
<dbReference type="Proteomes" id="UP000217194">
    <property type="component" value="Chromosome"/>
</dbReference>
<organism evidence="2 3">
    <name type="scientific">Candidatus Planktophila versatilis</name>
    <dbReference type="NCBI Taxonomy" id="1884905"/>
    <lineage>
        <taxon>Bacteria</taxon>
        <taxon>Bacillati</taxon>
        <taxon>Actinomycetota</taxon>
        <taxon>Actinomycetes</taxon>
        <taxon>Candidatus Nanopelagicales</taxon>
        <taxon>Candidatus Nanopelagicaceae</taxon>
        <taxon>Candidatus Planktophila</taxon>
    </lineage>
</organism>
<feature type="transmembrane region" description="Helical" evidence="1">
    <location>
        <begin position="20"/>
        <end position="40"/>
    </location>
</feature>
<evidence type="ECO:0000256" key="1">
    <source>
        <dbReference type="SAM" id="Phobius"/>
    </source>
</evidence>